<reference evidence="2 3" key="2">
    <citation type="journal article" date="2016" name="Genome Announc.">
        <title>Draft Genome Sequences of Streptomyces scabiei S58, Streptomyces turgidiscabies T45, and Streptomyces acidiscabies a10, the Pathogens of Potato Common Scab, Isolated in Japan.</title>
        <authorList>
            <person name="Tomihama T."/>
            <person name="Nishi Y."/>
            <person name="Sakai M."/>
            <person name="Ikenaga M."/>
            <person name="Okubo T."/>
            <person name="Ikeda S."/>
        </authorList>
    </citation>
    <scope>NUCLEOTIDE SEQUENCE [LARGE SCALE GENOMIC DNA]</scope>
    <source>
        <strain evidence="2 3">S58</strain>
    </source>
</reference>
<evidence type="ECO:0000313" key="3">
    <source>
        <dbReference type="Proteomes" id="UP000067448"/>
    </source>
</evidence>
<dbReference type="Proteomes" id="UP000067448">
    <property type="component" value="Unassembled WGS sequence"/>
</dbReference>
<feature type="compositionally biased region" description="Basic and acidic residues" evidence="1">
    <location>
        <begin position="244"/>
        <end position="256"/>
    </location>
</feature>
<gene>
    <name evidence="2" type="ORF">SsS58_07586</name>
</gene>
<name>A0A100JWT9_STRSC</name>
<sequence>MHYKVWDAHAVEAFGAAPLTRQQRAFLEGLLRMLDPRAYATEHVSAVNSALLTLIRVHHALEGNVSAERQPVTRLLKRLTAPARVNMDTASLVFAAVPDNAQHLRAARRLVHTLEATLTDSTPDHVKRNYAARLGRLIAPASRSVRDWLVPLWESRTTPGAAVTLRNEIAVAVALHGRDGLDLRTDLIALLRRTSPHAPTAEQIAAVLWPTERPFRVGLVVTGTRELKNLDLLLPGARQQPVPRDAEPPDEAHRQDTRRRFLSRIAAGLDGPAALVTLPVHAADTHTALRRGRRKLSEVLDQYAAGQRLSRLSLHPLLFATDTSAHVVHDDARSKTTKAALPLTTHWPASLGPALRAAHLAQQVDAPMTIAGLVWSAVESVGMKSAGLDILAKACALHAARQQLLGLWQVVLLSAQATVRHAAWHHREYERRLARLARSMEKVKDKPALSARRAHEEMSARHSALLAQADEARTTHDHLTRETDTLLQALMKVILKDGGDSPDHGPNGAIHLNRWFAVLAPPEGAPADIRSANSSLATLVALTDGLAAEQAAAWQRRLAHPAEFATWLHDQQNTIHTQLTWLYAMRNAAFHQGVFAKPADELTAQSALGLIDTVLEFLGHWSKKEVEAGLPLTRPYRVLEQLAARQTDLQARLNTDSTSHPLDLDHITAPPTTTP</sequence>
<reference evidence="3" key="1">
    <citation type="submission" date="2015-11" db="EMBL/GenBank/DDBJ databases">
        <authorList>
            <consortium name="Cross-ministerial Strategic Innovation Promotion Program (SIP) consortium"/>
            <person name="Tomihama T."/>
            <person name="Ikenaga M."/>
            <person name="Sakai M."/>
            <person name="Okubo T."/>
            <person name="Ikeda S."/>
        </authorList>
    </citation>
    <scope>NUCLEOTIDE SEQUENCE [LARGE SCALE GENOMIC DNA]</scope>
    <source>
        <strain evidence="3">S58</strain>
    </source>
</reference>
<proteinExistence type="predicted"/>
<dbReference type="AlphaFoldDB" id="A0A100JWT9"/>
<feature type="region of interest" description="Disordered" evidence="1">
    <location>
        <begin position="237"/>
        <end position="256"/>
    </location>
</feature>
<evidence type="ECO:0000256" key="1">
    <source>
        <dbReference type="SAM" id="MobiDB-lite"/>
    </source>
</evidence>
<protein>
    <submittedName>
        <fullName evidence="2">Uncharacterized protein</fullName>
    </submittedName>
</protein>
<dbReference type="EMBL" id="BCMM01000051">
    <property type="protein sequence ID" value="GAQ67140.1"/>
    <property type="molecule type" value="Genomic_DNA"/>
</dbReference>
<comment type="caution">
    <text evidence="2">The sequence shown here is derived from an EMBL/GenBank/DDBJ whole genome shotgun (WGS) entry which is preliminary data.</text>
</comment>
<reference evidence="3" key="3">
    <citation type="submission" date="2016-02" db="EMBL/GenBank/DDBJ databases">
        <title>Draft genome of pathogenic Streptomyces sp. in Japan.</title>
        <authorList>
            <person name="Tomihama T."/>
            <person name="Ikenaga M."/>
            <person name="Sakai M."/>
            <person name="Okubo T."/>
            <person name="Ikeda S."/>
        </authorList>
    </citation>
    <scope>NUCLEOTIDE SEQUENCE [LARGE SCALE GENOMIC DNA]</scope>
    <source>
        <strain evidence="3">S58</strain>
    </source>
</reference>
<organism evidence="2 3">
    <name type="scientific">Streptomyces scabiei</name>
    <dbReference type="NCBI Taxonomy" id="1930"/>
    <lineage>
        <taxon>Bacteria</taxon>
        <taxon>Bacillati</taxon>
        <taxon>Actinomycetota</taxon>
        <taxon>Actinomycetes</taxon>
        <taxon>Kitasatosporales</taxon>
        <taxon>Streptomycetaceae</taxon>
        <taxon>Streptomyces</taxon>
    </lineage>
</organism>
<dbReference type="RefSeq" id="WP_234385873.1">
    <property type="nucleotide sequence ID" value="NZ_BCMM01000051.1"/>
</dbReference>
<accession>A0A100JWT9</accession>
<evidence type="ECO:0000313" key="2">
    <source>
        <dbReference type="EMBL" id="GAQ67140.1"/>
    </source>
</evidence>
<feature type="region of interest" description="Disordered" evidence="1">
    <location>
        <begin position="654"/>
        <end position="675"/>
    </location>
</feature>